<evidence type="ECO:0000313" key="4">
    <source>
        <dbReference type="EMBL" id="MCY1139020.1"/>
    </source>
</evidence>
<keyword evidence="2" id="KW-0175">Coiled coil</keyword>
<dbReference type="SUPFAM" id="SSF46955">
    <property type="entry name" value="Putative DNA-binding domain"/>
    <property type="match status" value="1"/>
</dbReference>
<dbReference type="InterPro" id="IPR000551">
    <property type="entry name" value="MerR-type_HTH_dom"/>
</dbReference>
<evidence type="ECO:0000256" key="1">
    <source>
        <dbReference type="ARBA" id="ARBA00023125"/>
    </source>
</evidence>
<accession>A0ABT4B018</accession>
<proteinExistence type="predicted"/>
<comment type="caution">
    <text evidence="4">The sequence shown here is derived from an EMBL/GenBank/DDBJ whole genome shotgun (WGS) entry which is preliminary data.</text>
</comment>
<dbReference type="Gene3D" id="1.10.1660.10">
    <property type="match status" value="1"/>
</dbReference>
<keyword evidence="1" id="KW-0238">DNA-binding</keyword>
<dbReference type="PANTHER" id="PTHR30204">
    <property type="entry name" value="REDOX-CYCLING DRUG-SENSING TRANSCRIPTIONAL ACTIVATOR SOXR"/>
    <property type="match status" value="1"/>
</dbReference>
<dbReference type="Pfam" id="PF13411">
    <property type="entry name" value="MerR_1"/>
    <property type="match status" value="1"/>
</dbReference>
<keyword evidence="5" id="KW-1185">Reference proteome</keyword>
<evidence type="ECO:0000256" key="2">
    <source>
        <dbReference type="SAM" id="Coils"/>
    </source>
</evidence>
<reference evidence="4" key="1">
    <citation type="submission" date="2022-11" db="EMBL/GenBank/DDBJ databases">
        <authorList>
            <person name="Somphong A."/>
            <person name="Phongsopitanun W."/>
        </authorList>
    </citation>
    <scope>NUCLEOTIDE SEQUENCE</scope>
    <source>
        <strain evidence="4">Pm04-4</strain>
    </source>
</reference>
<evidence type="ECO:0000259" key="3">
    <source>
        <dbReference type="PROSITE" id="PS50937"/>
    </source>
</evidence>
<dbReference type="EMBL" id="JAPNTZ010000004">
    <property type="protein sequence ID" value="MCY1139020.1"/>
    <property type="molecule type" value="Genomic_DNA"/>
</dbReference>
<feature type="domain" description="HTH merR-type" evidence="3">
    <location>
        <begin position="8"/>
        <end position="77"/>
    </location>
</feature>
<dbReference type="CDD" id="cd01109">
    <property type="entry name" value="HTH_YyaN"/>
    <property type="match status" value="1"/>
</dbReference>
<sequence length="134" mass="15400">MTTSVTSALGIREVSELTGLTPDTLRWYEREGLIPLVGRTSDGRRRYGPGAVRFVRLVQALRRTGMPVAEVRQFVALGPGTPEHSRQRLRILQDQEQRLHRQRAELDDDLRVMRNKMADFEDLIARGRNCEDED</sequence>
<dbReference type="Proteomes" id="UP001151002">
    <property type="component" value="Unassembled WGS sequence"/>
</dbReference>
<name>A0ABT4B018_9ACTN</name>
<evidence type="ECO:0000313" key="5">
    <source>
        <dbReference type="Proteomes" id="UP001151002"/>
    </source>
</evidence>
<dbReference type="PRINTS" id="PR00040">
    <property type="entry name" value="HTHMERR"/>
</dbReference>
<organism evidence="4 5">
    <name type="scientific">Paractinoplanes pyxinae</name>
    <dbReference type="NCBI Taxonomy" id="2997416"/>
    <lineage>
        <taxon>Bacteria</taxon>
        <taxon>Bacillati</taxon>
        <taxon>Actinomycetota</taxon>
        <taxon>Actinomycetes</taxon>
        <taxon>Micromonosporales</taxon>
        <taxon>Micromonosporaceae</taxon>
        <taxon>Paractinoplanes</taxon>
    </lineage>
</organism>
<gene>
    <name evidence="4" type="ORF">OWR29_13505</name>
</gene>
<dbReference type="InterPro" id="IPR009061">
    <property type="entry name" value="DNA-bd_dom_put_sf"/>
</dbReference>
<dbReference type="RefSeq" id="WP_267563099.1">
    <property type="nucleotide sequence ID" value="NZ_JAPNTZ010000004.1"/>
</dbReference>
<feature type="coiled-coil region" evidence="2">
    <location>
        <begin position="89"/>
        <end position="123"/>
    </location>
</feature>
<dbReference type="PANTHER" id="PTHR30204:SF98">
    <property type="entry name" value="HTH-TYPE TRANSCRIPTIONAL REGULATOR ADHR"/>
    <property type="match status" value="1"/>
</dbReference>
<dbReference type="PROSITE" id="PS50937">
    <property type="entry name" value="HTH_MERR_2"/>
    <property type="match status" value="1"/>
</dbReference>
<dbReference type="InterPro" id="IPR047057">
    <property type="entry name" value="MerR_fam"/>
</dbReference>
<dbReference type="SMART" id="SM00422">
    <property type="entry name" value="HTH_MERR"/>
    <property type="match status" value="1"/>
</dbReference>
<protein>
    <submittedName>
        <fullName evidence="4">MerR family transcriptional regulator</fullName>
    </submittedName>
</protein>